<accession>A0A1G6GM70</accession>
<feature type="transmembrane region" description="Helical" evidence="6">
    <location>
        <begin position="115"/>
        <end position="133"/>
    </location>
</feature>
<organism evidence="7 8">
    <name type="scientific">Williamwhitmania taraxaci</name>
    <dbReference type="NCBI Taxonomy" id="1640674"/>
    <lineage>
        <taxon>Bacteria</taxon>
        <taxon>Pseudomonadati</taxon>
        <taxon>Bacteroidota</taxon>
        <taxon>Bacteroidia</taxon>
        <taxon>Bacteroidales</taxon>
        <taxon>Williamwhitmaniaceae</taxon>
        <taxon>Williamwhitmania</taxon>
    </lineage>
</organism>
<feature type="transmembrane region" description="Helical" evidence="6">
    <location>
        <begin position="84"/>
        <end position="109"/>
    </location>
</feature>
<evidence type="ECO:0000256" key="2">
    <source>
        <dbReference type="ARBA" id="ARBA00022475"/>
    </source>
</evidence>
<dbReference type="RefSeq" id="WP_092434353.1">
    <property type="nucleotide sequence ID" value="NZ_FMYP01000002.1"/>
</dbReference>
<feature type="transmembrane region" description="Helical" evidence="6">
    <location>
        <begin position="204"/>
        <end position="226"/>
    </location>
</feature>
<dbReference type="PANTHER" id="PTHR30250">
    <property type="entry name" value="PST FAMILY PREDICTED COLANIC ACID TRANSPORTER"/>
    <property type="match status" value="1"/>
</dbReference>
<feature type="transmembrane region" description="Helical" evidence="6">
    <location>
        <begin position="42"/>
        <end position="64"/>
    </location>
</feature>
<comment type="subcellular location">
    <subcellularLocation>
        <location evidence="1">Cell membrane</location>
        <topology evidence="1">Multi-pass membrane protein</topology>
    </subcellularLocation>
</comment>
<dbReference type="OrthoDB" id="5906224at2"/>
<keyword evidence="8" id="KW-1185">Reference proteome</keyword>
<dbReference type="GO" id="GO:0005886">
    <property type="term" value="C:plasma membrane"/>
    <property type="evidence" value="ECO:0007669"/>
    <property type="project" value="UniProtKB-SubCell"/>
</dbReference>
<evidence type="ECO:0000256" key="1">
    <source>
        <dbReference type="ARBA" id="ARBA00004651"/>
    </source>
</evidence>
<evidence type="ECO:0000256" key="3">
    <source>
        <dbReference type="ARBA" id="ARBA00022692"/>
    </source>
</evidence>
<name>A0A1G6GM70_9BACT</name>
<dbReference type="STRING" id="1640674.SAMN05216323_100241"/>
<gene>
    <name evidence="7" type="ORF">SAMN05216323_100241</name>
</gene>
<dbReference type="PANTHER" id="PTHR30250:SF11">
    <property type="entry name" value="O-ANTIGEN TRANSPORTER-RELATED"/>
    <property type="match status" value="1"/>
</dbReference>
<keyword evidence="4 6" id="KW-1133">Transmembrane helix</keyword>
<sequence>MFKLFLKDSFAYFVTKALVSLTWVAIVFVFTKFLTPEEYSSYSVVMIFCQLISVSVNSWIAAGLLRYYPTYETQRESFTQTVKFLSLVSLGLVFLSTLVGLLLLVKFHIVSNSKYLLIIAVALTVMMSVYQLIVTKFRIQRKLKMVFSINAAQPILGFALACMFLWLDSGVVGIFLGYLLSYSIFIFLIDFSRNGSLFNYNKAIASKILSYGIPIFFINLFMQLLMYSDQFILKFYGLHYEAGLYAANYSIAEKSIYSISVVISSALVPIIYSAWERGEEATVIRLVKKVFFLFVVGALPLLIIFILFHYNLSSLIVGKAFVSGHVIVPYVSLGAFFLGCSNIISEMLTIKEKTKLLMICYLIAALFNIIFNFIFIPWYGMIGASIVTMCSYLILLIATTYQVNRQIPLSHFFKTNINGKDSR</sequence>
<proteinExistence type="predicted"/>
<feature type="transmembrane region" description="Helical" evidence="6">
    <location>
        <begin position="172"/>
        <end position="192"/>
    </location>
</feature>
<evidence type="ECO:0000256" key="6">
    <source>
        <dbReference type="SAM" id="Phobius"/>
    </source>
</evidence>
<dbReference type="AlphaFoldDB" id="A0A1G6GM70"/>
<feature type="transmembrane region" description="Helical" evidence="6">
    <location>
        <begin position="145"/>
        <end position="166"/>
    </location>
</feature>
<dbReference type="EMBL" id="FMYP01000002">
    <property type="protein sequence ID" value="SDB82933.1"/>
    <property type="molecule type" value="Genomic_DNA"/>
</dbReference>
<evidence type="ECO:0000256" key="5">
    <source>
        <dbReference type="ARBA" id="ARBA00023136"/>
    </source>
</evidence>
<dbReference type="Proteomes" id="UP000199452">
    <property type="component" value="Unassembled WGS sequence"/>
</dbReference>
<feature type="transmembrane region" description="Helical" evidence="6">
    <location>
        <begin position="322"/>
        <end position="344"/>
    </location>
</feature>
<feature type="transmembrane region" description="Helical" evidence="6">
    <location>
        <begin position="290"/>
        <end position="310"/>
    </location>
</feature>
<feature type="transmembrane region" description="Helical" evidence="6">
    <location>
        <begin position="12"/>
        <end position="30"/>
    </location>
</feature>
<reference evidence="7 8" key="1">
    <citation type="submission" date="2016-09" db="EMBL/GenBank/DDBJ databases">
        <authorList>
            <person name="Capua I."/>
            <person name="De Benedictis P."/>
            <person name="Joannis T."/>
            <person name="Lombin L.H."/>
            <person name="Cattoli G."/>
        </authorList>
    </citation>
    <scope>NUCLEOTIDE SEQUENCE [LARGE SCALE GENOMIC DNA]</scope>
    <source>
        <strain evidence="7 8">A7P-90m</strain>
    </source>
</reference>
<keyword evidence="3 6" id="KW-0812">Transmembrane</keyword>
<dbReference type="Pfam" id="PF13440">
    <property type="entry name" value="Polysacc_synt_3"/>
    <property type="match status" value="1"/>
</dbReference>
<feature type="transmembrane region" description="Helical" evidence="6">
    <location>
        <begin position="382"/>
        <end position="401"/>
    </location>
</feature>
<evidence type="ECO:0000256" key="4">
    <source>
        <dbReference type="ARBA" id="ARBA00022989"/>
    </source>
</evidence>
<keyword evidence="5 6" id="KW-0472">Membrane</keyword>
<feature type="transmembrane region" description="Helical" evidence="6">
    <location>
        <begin position="255"/>
        <end position="275"/>
    </location>
</feature>
<evidence type="ECO:0000313" key="7">
    <source>
        <dbReference type="EMBL" id="SDB82933.1"/>
    </source>
</evidence>
<feature type="transmembrane region" description="Helical" evidence="6">
    <location>
        <begin position="356"/>
        <end position="376"/>
    </location>
</feature>
<protein>
    <submittedName>
        <fullName evidence="7">Membrane protein involved in the export of O-antigen and teichoic acid</fullName>
    </submittedName>
</protein>
<keyword evidence="2" id="KW-1003">Cell membrane</keyword>
<dbReference type="InterPro" id="IPR050833">
    <property type="entry name" value="Poly_Biosynth_Transport"/>
</dbReference>
<evidence type="ECO:0000313" key="8">
    <source>
        <dbReference type="Proteomes" id="UP000199452"/>
    </source>
</evidence>